<feature type="compositionally biased region" description="Low complexity" evidence="1">
    <location>
        <begin position="46"/>
        <end position="81"/>
    </location>
</feature>
<dbReference type="Gene3D" id="3.90.640.10">
    <property type="entry name" value="Actin, Chain A, domain 4"/>
    <property type="match status" value="1"/>
</dbReference>
<protein>
    <recommendedName>
        <fullName evidence="4">Actin-like ATPase domain-containing protein</fullName>
    </recommendedName>
</protein>
<dbReference type="Proteomes" id="UP000807716">
    <property type="component" value="Unassembled WGS sequence"/>
</dbReference>
<evidence type="ECO:0008006" key="4">
    <source>
        <dbReference type="Google" id="ProtNLM"/>
    </source>
</evidence>
<accession>A0A9P6Q1Z3</accession>
<proteinExistence type="predicted"/>
<dbReference type="EMBL" id="JAAAJB010000389">
    <property type="protein sequence ID" value="KAG0256856.1"/>
    <property type="molecule type" value="Genomic_DNA"/>
</dbReference>
<dbReference type="Gene3D" id="3.30.420.40">
    <property type="match status" value="2"/>
</dbReference>
<comment type="caution">
    <text evidence="2">The sequence shown here is derived from an EMBL/GenBank/DDBJ whole genome shotgun (WGS) entry which is preliminary data.</text>
</comment>
<feature type="region of interest" description="Disordered" evidence="1">
    <location>
        <begin position="130"/>
        <end position="166"/>
    </location>
</feature>
<dbReference type="PANTHER" id="PTHR14187">
    <property type="entry name" value="ALPHA KINASE/ELONGATION FACTOR 2 KINASE"/>
    <property type="match status" value="1"/>
</dbReference>
<dbReference type="InterPro" id="IPR043129">
    <property type="entry name" value="ATPase_NBD"/>
</dbReference>
<dbReference type="SUPFAM" id="SSF53067">
    <property type="entry name" value="Actin-like ATPase domain"/>
    <property type="match status" value="2"/>
</dbReference>
<feature type="compositionally biased region" description="Polar residues" evidence="1">
    <location>
        <begin position="13"/>
        <end position="29"/>
    </location>
</feature>
<reference evidence="2" key="1">
    <citation type="journal article" date="2020" name="Fungal Divers.">
        <title>Resolving the Mortierellaceae phylogeny through synthesis of multi-gene phylogenetics and phylogenomics.</title>
        <authorList>
            <person name="Vandepol N."/>
            <person name="Liber J."/>
            <person name="Desiro A."/>
            <person name="Na H."/>
            <person name="Kennedy M."/>
            <person name="Barry K."/>
            <person name="Grigoriev I.V."/>
            <person name="Miller A.N."/>
            <person name="O'Donnell K."/>
            <person name="Stajich J.E."/>
            <person name="Bonito G."/>
        </authorList>
    </citation>
    <scope>NUCLEOTIDE SEQUENCE</scope>
    <source>
        <strain evidence="2">BC1065</strain>
    </source>
</reference>
<evidence type="ECO:0000313" key="3">
    <source>
        <dbReference type="Proteomes" id="UP000807716"/>
    </source>
</evidence>
<dbReference type="OrthoDB" id="2963168at2759"/>
<dbReference type="PANTHER" id="PTHR14187:SF5">
    <property type="entry name" value="HEAT SHOCK 70 KDA PROTEIN 12A"/>
    <property type="match status" value="1"/>
</dbReference>
<feature type="region of interest" description="Disordered" evidence="1">
    <location>
        <begin position="193"/>
        <end position="218"/>
    </location>
</feature>
<gene>
    <name evidence="2" type="ORF">DFQ27_005446</name>
</gene>
<dbReference type="CDD" id="cd10229">
    <property type="entry name" value="ASKHA_NBD_HSP70_HSPA12"/>
    <property type="match status" value="1"/>
</dbReference>
<evidence type="ECO:0000313" key="2">
    <source>
        <dbReference type="EMBL" id="KAG0256856.1"/>
    </source>
</evidence>
<sequence length="763" mass="85101">MADQSPVPPHILQQRQQYALAMQKQNEQQYARPPGSGGSVGYAANQYGQQQQQQQTPQQQQQYQQYYQQQQLQQQAQQQPGQQGGYAGYGQQQQGQQGQQDPYANYNTNNNNNGYDQQQAYYLQQQAYGGYGQQQQPQPQQEQQQQQQYQQQQQQPPVSGGPVPATVSIQPLAYSRPANGAQQQQQLPGGHIAHGQYQQGQAPVASSGPPPPPPASAAGSEYPVLVAIDFGTTFSGVAYAFKSNGEVNEMTSWPQQANLYGKVPTVSTYHRENDQMHSWGYAAKSAMLTPNGRNLDLLQKFKLFLDQDLAPYLPPLPRTITPPQAISEYLRALHGHAITEIMKNAGGALSNTGQIQYCLTVPAMWTDNAKGVMRQTAIDAGLITAQDPPHRLLLVSEPEAAAMYCERKCEQFNLRHGDRFMICDAGGGTVDLIVFEVDFSSGARILKEVTRGSGASCGSGFLDENFNHLVRHKLGRYDIPAKAWAQIIEEFVFMHKPQFDGDDDSFIPMPSQVAGIVDMDMRLEDGHLCIPAHEMRELVFDPVVNQVLGLIDGQLYQAQQCAAIFLVGGFGSSPYLHKRVQQEFENRVPLIRYPPRPDLAVVRGAVYHGLSFKPIQSRVARRWYGVDTTRPYKEGDPVEKRYMQDGKYRVRDGFSVFVKPGQSIAVDECISKKYVTHKYPEPLSSPLYVYNGENQPEFVDSPGVQKLCDFTIPLPHIPGAAPGTPVIFTLRMYFGRTELRAEAEFQSGEIISTLCQFEPVRKQ</sequence>
<name>A0A9P6Q1Z3_9FUNG</name>
<feature type="compositionally biased region" description="Low complexity" evidence="1">
    <location>
        <begin position="130"/>
        <end position="157"/>
    </location>
</feature>
<feature type="compositionally biased region" description="Low complexity" evidence="1">
    <location>
        <begin position="89"/>
        <end position="115"/>
    </location>
</feature>
<keyword evidence="3" id="KW-1185">Reference proteome</keyword>
<organism evidence="2 3">
    <name type="scientific">Actinomortierella ambigua</name>
    <dbReference type="NCBI Taxonomy" id="1343610"/>
    <lineage>
        <taxon>Eukaryota</taxon>
        <taxon>Fungi</taxon>
        <taxon>Fungi incertae sedis</taxon>
        <taxon>Mucoromycota</taxon>
        <taxon>Mortierellomycotina</taxon>
        <taxon>Mortierellomycetes</taxon>
        <taxon>Mortierellales</taxon>
        <taxon>Mortierellaceae</taxon>
        <taxon>Actinomortierella</taxon>
    </lineage>
</organism>
<dbReference type="AlphaFoldDB" id="A0A9P6Q1Z3"/>
<feature type="region of interest" description="Disordered" evidence="1">
    <location>
        <begin position="1"/>
        <end position="115"/>
    </location>
</feature>
<evidence type="ECO:0000256" key="1">
    <source>
        <dbReference type="SAM" id="MobiDB-lite"/>
    </source>
</evidence>